<accession>A0A8J1XX24</accession>
<proteinExistence type="predicted"/>
<dbReference type="Pfam" id="PF00149">
    <property type="entry name" value="Metallophos"/>
    <property type="match status" value="1"/>
</dbReference>
<dbReference type="GO" id="GO:0016787">
    <property type="term" value="F:hydrolase activity"/>
    <property type="evidence" value="ECO:0007669"/>
    <property type="project" value="UniProtKB-KW"/>
</dbReference>
<dbReference type="AlphaFoldDB" id="A0A8J1XX24"/>
<dbReference type="InterPro" id="IPR051558">
    <property type="entry name" value="Metallophosphoesterase_PAP"/>
</dbReference>
<keyword evidence="2" id="KW-0378">Hydrolase</keyword>
<dbReference type="Proteomes" id="UP000749559">
    <property type="component" value="Unassembled WGS sequence"/>
</dbReference>
<evidence type="ECO:0000256" key="1">
    <source>
        <dbReference type="ARBA" id="ARBA00022729"/>
    </source>
</evidence>
<evidence type="ECO:0000313" key="4">
    <source>
        <dbReference type="Proteomes" id="UP000749559"/>
    </source>
</evidence>
<gene>
    <name evidence="3" type="ORF">OFUS_LOCUS16763</name>
</gene>
<dbReference type="InterPro" id="IPR004843">
    <property type="entry name" value="Calcineurin-like_PHP"/>
</dbReference>
<comment type="caution">
    <text evidence="3">The sequence shown here is derived from an EMBL/GenBank/DDBJ whole genome shotgun (WGS) entry which is preliminary data.</text>
</comment>
<name>A0A8J1XX24_OWEFU</name>
<dbReference type="EMBL" id="CAIIXF020000008">
    <property type="protein sequence ID" value="CAH1791709.1"/>
    <property type="molecule type" value="Genomic_DNA"/>
</dbReference>
<keyword evidence="1" id="KW-0732">Signal</keyword>
<evidence type="ECO:0000256" key="2">
    <source>
        <dbReference type="ARBA" id="ARBA00022801"/>
    </source>
</evidence>
<dbReference type="PANTHER" id="PTHR10161">
    <property type="entry name" value="TARTRATE-RESISTANT ACID PHOSPHATASE TYPE 5"/>
    <property type="match status" value="1"/>
</dbReference>
<dbReference type="PANTHER" id="PTHR10161:SF14">
    <property type="entry name" value="TARTRATE-RESISTANT ACID PHOSPHATASE TYPE 5"/>
    <property type="match status" value="1"/>
</dbReference>
<sequence>MSPGVLILLLQLVVCADGNSERGPEKLVFAAIGDFGSGTILQEYISDAMATWARRANADFFITTGDNIYPSGVRSERSHSFNVLWNNMYSQPSLQKPWYITLGNHDVRHGRGIYQVRYSALNSRWNLPATYYEFTKHVGRKTVQFVMLDTSNIVGRKRGHMTQLRWLRKTLATSRADWIIVCGHHPIYSTGEHGISAALYRYVRPYLEHHRVALYIAGHDHNMEHIMVKRNSETERVVDYVISGGGGALPRKARNFNGLSKMRERNLHSSIMISKLGFATFELTETRLKVSFLDRLSRDYYIFTKGNPRS</sequence>
<dbReference type="Gene3D" id="3.60.21.10">
    <property type="match status" value="1"/>
</dbReference>
<reference evidence="3" key="1">
    <citation type="submission" date="2022-03" db="EMBL/GenBank/DDBJ databases">
        <authorList>
            <person name="Martin C."/>
        </authorList>
    </citation>
    <scope>NUCLEOTIDE SEQUENCE</scope>
</reference>
<dbReference type="InterPro" id="IPR029052">
    <property type="entry name" value="Metallo-depent_PP-like"/>
</dbReference>
<organism evidence="3 4">
    <name type="scientific">Owenia fusiformis</name>
    <name type="common">Polychaete worm</name>
    <dbReference type="NCBI Taxonomy" id="6347"/>
    <lineage>
        <taxon>Eukaryota</taxon>
        <taxon>Metazoa</taxon>
        <taxon>Spiralia</taxon>
        <taxon>Lophotrochozoa</taxon>
        <taxon>Annelida</taxon>
        <taxon>Polychaeta</taxon>
        <taxon>Sedentaria</taxon>
        <taxon>Canalipalpata</taxon>
        <taxon>Sabellida</taxon>
        <taxon>Oweniida</taxon>
        <taxon>Oweniidae</taxon>
        <taxon>Owenia</taxon>
    </lineage>
</organism>
<dbReference type="OrthoDB" id="411211at2759"/>
<protein>
    <submittedName>
        <fullName evidence="3">Uncharacterized protein</fullName>
    </submittedName>
</protein>
<dbReference type="SUPFAM" id="SSF56300">
    <property type="entry name" value="Metallo-dependent phosphatases"/>
    <property type="match status" value="1"/>
</dbReference>
<evidence type="ECO:0000313" key="3">
    <source>
        <dbReference type="EMBL" id="CAH1791709.1"/>
    </source>
</evidence>
<keyword evidence="4" id="KW-1185">Reference proteome</keyword>